<reference evidence="2" key="1">
    <citation type="submission" date="2019-10" db="EMBL/GenBank/DDBJ databases">
        <title>Draft genome sequence of Panacibacter sp. KCS-6.</title>
        <authorList>
            <person name="Yim K.J."/>
        </authorList>
    </citation>
    <scope>NUCLEOTIDE SEQUENCE</scope>
    <source>
        <strain evidence="2">KCS-6</strain>
    </source>
</reference>
<keyword evidence="1" id="KW-0472">Membrane</keyword>
<proteinExistence type="predicted"/>
<dbReference type="AlphaFoldDB" id="A0A8J8FF76"/>
<name>A0A8J8FF76_9BACT</name>
<evidence type="ECO:0000313" key="3">
    <source>
        <dbReference type="Proteomes" id="UP000598971"/>
    </source>
</evidence>
<protein>
    <submittedName>
        <fullName evidence="2">Uncharacterized protein</fullName>
    </submittedName>
</protein>
<keyword evidence="1" id="KW-0812">Transmembrane</keyword>
<dbReference type="Proteomes" id="UP000598971">
    <property type="component" value="Unassembled WGS sequence"/>
</dbReference>
<gene>
    <name evidence="2" type="ORF">GD597_15895</name>
</gene>
<keyword evidence="1" id="KW-1133">Transmembrane helix</keyword>
<feature type="transmembrane region" description="Helical" evidence="1">
    <location>
        <begin position="143"/>
        <end position="164"/>
    </location>
</feature>
<comment type="caution">
    <text evidence="2">The sequence shown here is derived from an EMBL/GenBank/DDBJ whole genome shotgun (WGS) entry which is preliminary data.</text>
</comment>
<keyword evidence="3" id="KW-1185">Reference proteome</keyword>
<dbReference type="EMBL" id="WHPF01000011">
    <property type="protein sequence ID" value="NNV56955.1"/>
    <property type="molecule type" value="Genomic_DNA"/>
</dbReference>
<dbReference type="RefSeq" id="WP_171608891.1">
    <property type="nucleotide sequence ID" value="NZ_WHPF01000011.1"/>
</dbReference>
<evidence type="ECO:0000256" key="1">
    <source>
        <dbReference type="SAM" id="Phobius"/>
    </source>
</evidence>
<sequence length="244" mass="26961">MQEISHISAELMEMAPTIAHLTKQQVYKVPAGYFDMLAISIIQKIQQKENQHTPFTVPAGYFNTLAGAIMEKIKAQPVSVAPDEIQAELEIVAPLLNSISRQMPYKVPDAYFETIPTLISGQAAKMQNTPAKVIGLNQVVRKWANYAAAASVLFIIATTSWLYAGKQIGRLDKSPSIQQRIASLNDNDIANYLIEAAESTGENVSNPEDQSPELQKMLQNTSDEELINYLDEPVDGSEKRIKAI</sequence>
<organism evidence="2 3">
    <name type="scientific">Limnovirga soli</name>
    <dbReference type="NCBI Taxonomy" id="2656915"/>
    <lineage>
        <taxon>Bacteria</taxon>
        <taxon>Pseudomonadati</taxon>
        <taxon>Bacteroidota</taxon>
        <taxon>Chitinophagia</taxon>
        <taxon>Chitinophagales</taxon>
        <taxon>Chitinophagaceae</taxon>
        <taxon>Limnovirga</taxon>
    </lineage>
</organism>
<evidence type="ECO:0000313" key="2">
    <source>
        <dbReference type="EMBL" id="NNV56955.1"/>
    </source>
</evidence>
<accession>A0A8J8FF76</accession>